<gene>
    <name evidence="1" type="ORF">SFRA_011915</name>
</gene>
<dbReference type="OrthoDB" id="9898500at2"/>
<evidence type="ECO:0000313" key="1">
    <source>
        <dbReference type="EMBL" id="RKM96718.1"/>
    </source>
</evidence>
<dbReference type="EMBL" id="JNAD02000004">
    <property type="protein sequence ID" value="RKM96718.1"/>
    <property type="molecule type" value="Genomic_DNA"/>
</dbReference>
<name>A0A3R7HIV0_9ACTN</name>
<protein>
    <submittedName>
        <fullName evidence="1">Uncharacterized protein</fullName>
    </submittedName>
</protein>
<keyword evidence="2" id="KW-1185">Reference proteome</keyword>
<dbReference type="AlphaFoldDB" id="A0A3R7HIV0"/>
<sequence length="137" mass="13933">MAQEVVATFAGPLNSFSINLTVNNGSGAQVQSFGISGRTAKFPVTWDSMGSFSGPATLTSTVGVNTEVVIANFSGFGPGEQVAFSGIDPDFTGSSSAGVRVLDIAGSRAYVLFSDGTTAFGEFEATTAGTLRAVMSK</sequence>
<proteinExistence type="predicted"/>
<dbReference type="Proteomes" id="UP000028058">
    <property type="component" value="Unassembled WGS sequence"/>
</dbReference>
<accession>A0A3R7HIV0</accession>
<comment type="caution">
    <text evidence="1">The sequence shown here is derived from an EMBL/GenBank/DDBJ whole genome shotgun (WGS) entry which is preliminary data.</text>
</comment>
<dbReference type="RefSeq" id="WP_043468403.1">
    <property type="nucleotide sequence ID" value="NZ_CP134822.1"/>
</dbReference>
<evidence type="ECO:0000313" key="2">
    <source>
        <dbReference type="Proteomes" id="UP000028058"/>
    </source>
</evidence>
<organism evidence="1 2">
    <name type="scientific">Streptomyces xinghaiensis</name>
    <dbReference type="NCBI Taxonomy" id="1038928"/>
    <lineage>
        <taxon>Bacteria</taxon>
        <taxon>Bacillati</taxon>
        <taxon>Actinomycetota</taxon>
        <taxon>Actinomycetes</taxon>
        <taxon>Kitasatosporales</taxon>
        <taxon>Streptomycetaceae</taxon>
        <taxon>Streptomyces</taxon>
    </lineage>
</organism>
<reference evidence="1 2" key="1">
    <citation type="journal article" date="2014" name="Genome Announc.">
        <title>Draft Genome Sequence of Streptomyces fradiae ATCC 19609, a Strain Highly Sensitive to Antibiotics.</title>
        <authorList>
            <person name="Bekker O.B."/>
            <person name="Klimina K.M."/>
            <person name="Vatlin A.A."/>
            <person name="Zakharevich N.V."/>
            <person name="Kasianov A.S."/>
            <person name="Danilenko V.N."/>
        </authorList>
    </citation>
    <scope>NUCLEOTIDE SEQUENCE [LARGE SCALE GENOMIC DNA]</scope>
    <source>
        <strain evidence="1 2">ATCC 19609</strain>
    </source>
</reference>